<evidence type="ECO:0000313" key="2">
    <source>
        <dbReference type="EMBL" id="KAH9370506.1"/>
    </source>
</evidence>
<feature type="compositionally biased region" description="Basic residues" evidence="1">
    <location>
        <begin position="108"/>
        <end position="119"/>
    </location>
</feature>
<evidence type="ECO:0000313" key="3">
    <source>
        <dbReference type="Proteomes" id="UP000821853"/>
    </source>
</evidence>
<dbReference type="Proteomes" id="UP000821853">
    <property type="component" value="Chromosome 3"/>
</dbReference>
<dbReference type="AlphaFoldDB" id="A0A9J6G4S0"/>
<proteinExistence type="predicted"/>
<feature type="region of interest" description="Disordered" evidence="1">
    <location>
        <begin position="97"/>
        <end position="119"/>
    </location>
</feature>
<evidence type="ECO:0000256" key="1">
    <source>
        <dbReference type="SAM" id="MobiDB-lite"/>
    </source>
</evidence>
<comment type="caution">
    <text evidence="2">The sequence shown here is derived from an EMBL/GenBank/DDBJ whole genome shotgun (WGS) entry which is preliminary data.</text>
</comment>
<gene>
    <name evidence="2" type="ORF">HPB48_020534</name>
</gene>
<dbReference type="VEuPathDB" id="VectorBase:HLOH_055201"/>
<dbReference type="EMBL" id="JABSTR010000005">
    <property type="protein sequence ID" value="KAH9370506.1"/>
    <property type="molecule type" value="Genomic_DNA"/>
</dbReference>
<organism evidence="2 3">
    <name type="scientific">Haemaphysalis longicornis</name>
    <name type="common">Bush tick</name>
    <dbReference type="NCBI Taxonomy" id="44386"/>
    <lineage>
        <taxon>Eukaryota</taxon>
        <taxon>Metazoa</taxon>
        <taxon>Ecdysozoa</taxon>
        <taxon>Arthropoda</taxon>
        <taxon>Chelicerata</taxon>
        <taxon>Arachnida</taxon>
        <taxon>Acari</taxon>
        <taxon>Parasitiformes</taxon>
        <taxon>Ixodida</taxon>
        <taxon>Ixodoidea</taxon>
        <taxon>Ixodidae</taxon>
        <taxon>Haemaphysalinae</taxon>
        <taxon>Haemaphysalis</taxon>
    </lineage>
</organism>
<sequence>MKRTRQKGNQEKVGRLTQVVCACLWGGEREEGSRHRFGTPVSKCADVYVSPLSFPGAFKNGSQKDFALKRIGSSISMRSAATLTAAARVTLMHTPTRNTFNISPGNKSHAKGRVKLSRS</sequence>
<reference evidence="2 3" key="1">
    <citation type="journal article" date="2020" name="Cell">
        <title>Large-Scale Comparative Analyses of Tick Genomes Elucidate Their Genetic Diversity and Vector Capacities.</title>
        <authorList>
            <consortium name="Tick Genome and Microbiome Consortium (TIGMIC)"/>
            <person name="Jia N."/>
            <person name="Wang J."/>
            <person name="Shi W."/>
            <person name="Du L."/>
            <person name="Sun Y."/>
            <person name="Zhan W."/>
            <person name="Jiang J.F."/>
            <person name="Wang Q."/>
            <person name="Zhang B."/>
            <person name="Ji P."/>
            <person name="Bell-Sakyi L."/>
            <person name="Cui X.M."/>
            <person name="Yuan T.T."/>
            <person name="Jiang B.G."/>
            <person name="Yang W.F."/>
            <person name="Lam T.T."/>
            <person name="Chang Q.C."/>
            <person name="Ding S.J."/>
            <person name="Wang X.J."/>
            <person name="Zhu J.G."/>
            <person name="Ruan X.D."/>
            <person name="Zhao L."/>
            <person name="Wei J.T."/>
            <person name="Ye R.Z."/>
            <person name="Que T.C."/>
            <person name="Du C.H."/>
            <person name="Zhou Y.H."/>
            <person name="Cheng J.X."/>
            <person name="Dai P.F."/>
            <person name="Guo W.B."/>
            <person name="Han X.H."/>
            <person name="Huang E.J."/>
            <person name="Li L.F."/>
            <person name="Wei W."/>
            <person name="Gao Y.C."/>
            <person name="Liu J.Z."/>
            <person name="Shao H.Z."/>
            <person name="Wang X."/>
            <person name="Wang C.C."/>
            <person name="Yang T.C."/>
            <person name="Huo Q.B."/>
            <person name="Li W."/>
            <person name="Chen H.Y."/>
            <person name="Chen S.E."/>
            <person name="Zhou L.G."/>
            <person name="Ni X.B."/>
            <person name="Tian J.H."/>
            <person name="Sheng Y."/>
            <person name="Liu T."/>
            <person name="Pan Y.S."/>
            <person name="Xia L.Y."/>
            <person name="Li J."/>
            <person name="Zhao F."/>
            <person name="Cao W.C."/>
        </authorList>
    </citation>
    <scope>NUCLEOTIDE SEQUENCE [LARGE SCALE GENOMIC DNA]</scope>
    <source>
        <strain evidence="2">HaeL-2018</strain>
    </source>
</reference>
<accession>A0A9J6G4S0</accession>
<name>A0A9J6G4S0_HAELO</name>
<protein>
    <submittedName>
        <fullName evidence="2">Uncharacterized protein</fullName>
    </submittedName>
</protein>
<feature type="compositionally biased region" description="Polar residues" evidence="1">
    <location>
        <begin position="97"/>
        <end position="106"/>
    </location>
</feature>
<keyword evidence="3" id="KW-1185">Reference proteome</keyword>